<evidence type="ECO:0000313" key="2">
    <source>
        <dbReference type="EMBL" id="KEH40432.1"/>
    </source>
</evidence>
<reference evidence="2 4" key="1">
    <citation type="journal article" date="2011" name="Nature">
        <title>The Medicago genome provides insight into the evolution of rhizobial symbioses.</title>
        <authorList>
            <person name="Young N.D."/>
            <person name="Debelle F."/>
            <person name="Oldroyd G.E."/>
            <person name="Geurts R."/>
            <person name="Cannon S.B."/>
            <person name="Udvardi M.K."/>
            <person name="Benedito V.A."/>
            <person name="Mayer K.F."/>
            <person name="Gouzy J."/>
            <person name="Schoof H."/>
            <person name="Van de Peer Y."/>
            <person name="Proost S."/>
            <person name="Cook D.R."/>
            <person name="Meyers B.C."/>
            <person name="Spannagl M."/>
            <person name="Cheung F."/>
            <person name="De Mita S."/>
            <person name="Krishnakumar V."/>
            <person name="Gundlach H."/>
            <person name="Zhou S."/>
            <person name="Mudge J."/>
            <person name="Bharti A.K."/>
            <person name="Murray J.D."/>
            <person name="Naoumkina M.A."/>
            <person name="Rosen B."/>
            <person name="Silverstein K.A."/>
            <person name="Tang H."/>
            <person name="Rombauts S."/>
            <person name="Zhao P.X."/>
            <person name="Zhou P."/>
            <person name="Barbe V."/>
            <person name="Bardou P."/>
            <person name="Bechner M."/>
            <person name="Bellec A."/>
            <person name="Berger A."/>
            <person name="Berges H."/>
            <person name="Bidwell S."/>
            <person name="Bisseling T."/>
            <person name="Choisne N."/>
            <person name="Couloux A."/>
            <person name="Denny R."/>
            <person name="Deshpande S."/>
            <person name="Dai X."/>
            <person name="Doyle J.J."/>
            <person name="Dudez A.M."/>
            <person name="Farmer A.D."/>
            <person name="Fouteau S."/>
            <person name="Franken C."/>
            <person name="Gibelin C."/>
            <person name="Gish J."/>
            <person name="Goldstein S."/>
            <person name="Gonzalez A.J."/>
            <person name="Green P.J."/>
            <person name="Hallab A."/>
            <person name="Hartog M."/>
            <person name="Hua A."/>
            <person name="Humphray S.J."/>
            <person name="Jeong D.H."/>
            <person name="Jing Y."/>
            <person name="Jocker A."/>
            <person name="Kenton S.M."/>
            <person name="Kim D.J."/>
            <person name="Klee K."/>
            <person name="Lai H."/>
            <person name="Lang C."/>
            <person name="Lin S."/>
            <person name="Macmil S.L."/>
            <person name="Magdelenat G."/>
            <person name="Matthews L."/>
            <person name="McCorrison J."/>
            <person name="Monaghan E.L."/>
            <person name="Mun J.H."/>
            <person name="Najar F.Z."/>
            <person name="Nicholson C."/>
            <person name="Noirot C."/>
            <person name="O'Bleness M."/>
            <person name="Paule C.R."/>
            <person name="Poulain J."/>
            <person name="Prion F."/>
            <person name="Qin B."/>
            <person name="Qu C."/>
            <person name="Retzel E.F."/>
            <person name="Riddle C."/>
            <person name="Sallet E."/>
            <person name="Samain S."/>
            <person name="Samson N."/>
            <person name="Sanders I."/>
            <person name="Saurat O."/>
            <person name="Scarpelli C."/>
            <person name="Schiex T."/>
            <person name="Segurens B."/>
            <person name="Severin A.J."/>
            <person name="Sherrier D.J."/>
            <person name="Shi R."/>
            <person name="Sims S."/>
            <person name="Singer S.R."/>
            <person name="Sinharoy S."/>
            <person name="Sterck L."/>
            <person name="Viollet A."/>
            <person name="Wang B.B."/>
            <person name="Wang K."/>
            <person name="Wang M."/>
            <person name="Wang X."/>
            <person name="Warfsmann J."/>
            <person name="Weissenbach J."/>
            <person name="White D.D."/>
            <person name="White J.D."/>
            <person name="Wiley G.B."/>
            <person name="Wincker P."/>
            <person name="Xing Y."/>
            <person name="Yang L."/>
            <person name="Yao Z."/>
            <person name="Ying F."/>
            <person name="Zhai J."/>
            <person name="Zhou L."/>
            <person name="Zuber A."/>
            <person name="Denarie J."/>
            <person name="Dixon R.A."/>
            <person name="May G.D."/>
            <person name="Schwartz D.C."/>
            <person name="Rogers J."/>
            <person name="Quetier F."/>
            <person name="Town C.D."/>
            <person name="Roe B.A."/>
        </authorList>
    </citation>
    <scope>NUCLEOTIDE SEQUENCE [LARGE SCALE GENOMIC DNA]</scope>
    <source>
        <strain evidence="2">A17</strain>
        <strain evidence="3 4">cv. Jemalong A17</strain>
    </source>
</reference>
<proteinExistence type="predicted"/>
<evidence type="ECO:0000313" key="3">
    <source>
        <dbReference type="EnsemblPlants" id="KEH40432"/>
    </source>
</evidence>
<dbReference type="EMBL" id="CM001217">
    <property type="protein sequence ID" value="KEH40432.1"/>
    <property type="molecule type" value="Genomic_DNA"/>
</dbReference>
<dbReference type="HOGENOM" id="CLU_991661_0_0_1"/>
<dbReference type="PANTHER" id="PTHR34380">
    <property type="entry name" value="BNAA03G12380D PROTEIN"/>
    <property type="match status" value="1"/>
</dbReference>
<reference evidence="3" key="3">
    <citation type="submission" date="2015-04" db="UniProtKB">
        <authorList>
            <consortium name="EnsemblPlants"/>
        </authorList>
    </citation>
    <scope>IDENTIFICATION</scope>
    <source>
        <strain evidence="3">cv. Jemalong A17</strain>
    </source>
</reference>
<evidence type="ECO:0000256" key="1">
    <source>
        <dbReference type="SAM" id="MobiDB-lite"/>
    </source>
</evidence>
<feature type="compositionally biased region" description="Low complexity" evidence="1">
    <location>
        <begin position="130"/>
        <end position="140"/>
    </location>
</feature>
<evidence type="ECO:0000313" key="4">
    <source>
        <dbReference type="Proteomes" id="UP000002051"/>
    </source>
</evidence>
<reference evidence="2 4" key="2">
    <citation type="journal article" date="2014" name="BMC Genomics">
        <title>An improved genome release (version Mt4.0) for the model legume Medicago truncatula.</title>
        <authorList>
            <person name="Tang H."/>
            <person name="Krishnakumar V."/>
            <person name="Bidwell S."/>
            <person name="Rosen B."/>
            <person name="Chan A."/>
            <person name="Zhou S."/>
            <person name="Gentzbittel L."/>
            <person name="Childs K.L."/>
            <person name="Yandell M."/>
            <person name="Gundlach H."/>
            <person name="Mayer K.F."/>
            <person name="Schwartz D.C."/>
            <person name="Town C.D."/>
        </authorList>
    </citation>
    <scope>GENOME REANNOTATION</scope>
    <source>
        <strain evidence="2">A17</strain>
        <strain evidence="3 4">cv. Jemalong A17</strain>
    </source>
</reference>
<organism evidence="2 4">
    <name type="scientific">Medicago truncatula</name>
    <name type="common">Barrel medic</name>
    <name type="synonym">Medicago tribuloides</name>
    <dbReference type="NCBI Taxonomy" id="3880"/>
    <lineage>
        <taxon>Eukaryota</taxon>
        <taxon>Viridiplantae</taxon>
        <taxon>Streptophyta</taxon>
        <taxon>Embryophyta</taxon>
        <taxon>Tracheophyta</taxon>
        <taxon>Spermatophyta</taxon>
        <taxon>Magnoliopsida</taxon>
        <taxon>eudicotyledons</taxon>
        <taxon>Gunneridae</taxon>
        <taxon>Pentapetalae</taxon>
        <taxon>rosids</taxon>
        <taxon>fabids</taxon>
        <taxon>Fabales</taxon>
        <taxon>Fabaceae</taxon>
        <taxon>Papilionoideae</taxon>
        <taxon>50 kb inversion clade</taxon>
        <taxon>NPAAA clade</taxon>
        <taxon>Hologalegina</taxon>
        <taxon>IRL clade</taxon>
        <taxon>Trifolieae</taxon>
        <taxon>Medicago</taxon>
    </lineage>
</organism>
<feature type="region of interest" description="Disordered" evidence="1">
    <location>
        <begin position="115"/>
        <end position="142"/>
    </location>
</feature>
<dbReference type="PANTHER" id="PTHR34380:SF1">
    <property type="entry name" value="OS01G0221300 PROTEIN"/>
    <property type="match status" value="1"/>
</dbReference>
<dbReference type="STRING" id="3880.A0A072VF83"/>
<accession>A0A072VF83</accession>
<name>A0A072VF83_MEDTR</name>
<sequence length="281" mass="31408">MAASTTPVDEKYCFANVIDIIDSDDEPNNSQNVGASTTSVSAKSSSVNVIHIIDSDDESDVSHNVLLDREANTKRKRTGNVIMIESESYHDDDNMRNSLTTATLEDDKVVDIPITNRCMSNNSRDESSSDAESSSCSKDSYLQDDQINDEKSDFIRRKKVSRLRLKPQGKCVSKILKPQKKHKIKWESEVEMRADFGKDPVLCMKAVCVLFRHQTSEEQMNFVTLSPEGRGLSSCDASRNFLIDGNPYGGLKKTVEELQKFDSDGVETCRTLAFILLKTTT</sequence>
<protein>
    <submittedName>
        <fullName evidence="2 3">Uncharacterized protein</fullName>
    </submittedName>
</protein>
<gene>
    <name evidence="2" type="ordered locus">MTR_1g028850</name>
</gene>
<keyword evidence="4" id="KW-1185">Reference proteome</keyword>
<dbReference type="AlphaFoldDB" id="A0A072VF83"/>
<dbReference type="EnsemblPlants" id="KEH40432">
    <property type="protein sequence ID" value="KEH40432"/>
    <property type="gene ID" value="MTR_1g028850"/>
</dbReference>
<dbReference type="Proteomes" id="UP000002051">
    <property type="component" value="Unassembled WGS sequence"/>
</dbReference>